<dbReference type="InterPro" id="IPR007271">
    <property type="entry name" value="Nuc_sug_transpt"/>
</dbReference>
<evidence type="ECO:0000256" key="2">
    <source>
        <dbReference type="ARBA" id="ARBA00022692"/>
    </source>
</evidence>
<comment type="caution">
    <text evidence="7">The sequence shown here is derived from an EMBL/GenBank/DDBJ whole genome shotgun (WGS) entry which is preliminary data.</text>
</comment>
<feature type="region of interest" description="Disordered" evidence="5">
    <location>
        <begin position="834"/>
        <end position="896"/>
    </location>
</feature>
<feature type="transmembrane region" description="Helical" evidence="6">
    <location>
        <begin position="141"/>
        <end position="159"/>
    </location>
</feature>
<dbReference type="GO" id="GO:0000139">
    <property type="term" value="C:Golgi membrane"/>
    <property type="evidence" value="ECO:0007669"/>
    <property type="project" value="InterPro"/>
</dbReference>
<proteinExistence type="predicted"/>
<protein>
    <submittedName>
        <fullName evidence="7">Uncharacterized protein</fullName>
    </submittedName>
</protein>
<feature type="region of interest" description="Disordered" evidence="5">
    <location>
        <begin position="671"/>
        <end position="742"/>
    </location>
</feature>
<feature type="transmembrane region" description="Helical" evidence="6">
    <location>
        <begin position="179"/>
        <end position="198"/>
    </location>
</feature>
<feature type="compositionally biased region" description="Low complexity" evidence="5">
    <location>
        <begin position="1015"/>
        <end position="1035"/>
    </location>
</feature>
<evidence type="ECO:0000313" key="7">
    <source>
        <dbReference type="EMBL" id="CAJ1406045.1"/>
    </source>
</evidence>
<dbReference type="GO" id="GO:0015165">
    <property type="term" value="F:pyrimidine nucleotide-sugar transmembrane transporter activity"/>
    <property type="evidence" value="ECO:0007669"/>
    <property type="project" value="InterPro"/>
</dbReference>
<comment type="subcellular location">
    <subcellularLocation>
        <location evidence="1">Membrane</location>
        <topology evidence="1">Multi-pass membrane protein</topology>
    </subcellularLocation>
</comment>
<gene>
    <name evidence="7" type="ORF">EVOR1521_LOCUS28108</name>
</gene>
<feature type="compositionally biased region" description="Basic and acidic residues" evidence="5">
    <location>
        <begin position="688"/>
        <end position="742"/>
    </location>
</feature>
<dbReference type="SUPFAM" id="SSF103481">
    <property type="entry name" value="Multidrug resistance efflux transporter EmrE"/>
    <property type="match status" value="1"/>
</dbReference>
<feature type="region of interest" description="Disordered" evidence="5">
    <location>
        <begin position="775"/>
        <end position="817"/>
    </location>
</feature>
<feature type="transmembrane region" description="Helical" evidence="6">
    <location>
        <begin position="262"/>
        <end position="282"/>
    </location>
</feature>
<feature type="compositionally biased region" description="Polar residues" evidence="5">
    <location>
        <begin position="784"/>
        <end position="809"/>
    </location>
</feature>
<dbReference type="EMBL" id="CAUJNA010003615">
    <property type="protein sequence ID" value="CAJ1406045.1"/>
    <property type="molecule type" value="Genomic_DNA"/>
</dbReference>
<organism evidence="7 8">
    <name type="scientific">Effrenium voratum</name>
    <dbReference type="NCBI Taxonomy" id="2562239"/>
    <lineage>
        <taxon>Eukaryota</taxon>
        <taxon>Sar</taxon>
        <taxon>Alveolata</taxon>
        <taxon>Dinophyceae</taxon>
        <taxon>Suessiales</taxon>
        <taxon>Symbiodiniaceae</taxon>
        <taxon>Effrenium</taxon>
    </lineage>
</organism>
<keyword evidence="2 6" id="KW-0812">Transmembrane</keyword>
<feature type="compositionally biased region" description="Low complexity" evidence="5">
    <location>
        <begin position="861"/>
        <end position="881"/>
    </location>
</feature>
<feature type="compositionally biased region" description="Basic residues" evidence="5">
    <location>
        <begin position="1132"/>
        <end position="1147"/>
    </location>
</feature>
<feature type="region of interest" description="Disordered" evidence="5">
    <location>
        <begin position="1132"/>
        <end position="1171"/>
    </location>
</feature>
<keyword evidence="8" id="KW-1185">Reference proteome</keyword>
<feature type="compositionally biased region" description="Low complexity" evidence="5">
    <location>
        <begin position="939"/>
        <end position="959"/>
    </location>
</feature>
<feature type="transmembrane region" description="Helical" evidence="6">
    <location>
        <begin position="210"/>
        <end position="232"/>
    </location>
</feature>
<dbReference type="InterPro" id="IPR037185">
    <property type="entry name" value="EmrE-like"/>
</dbReference>
<dbReference type="Proteomes" id="UP001178507">
    <property type="component" value="Unassembled WGS sequence"/>
</dbReference>
<keyword evidence="3 6" id="KW-1133">Transmembrane helix</keyword>
<name>A0AA36JGZ4_9DINO</name>
<reference evidence="7" key="1">
    <citation type="submission" date="2023-08" db="EMBL/GenBank/DDBJ databases">
        <authorList>
            <person name="Chen Y."/>
            <person name="Shah S."/>
            <person name="Dougan E. K."/>
            <person name="Thang M."/>
            <person name="Chan C."/>
        </authorList>
    </citation>
    <scope>NUCLEOTIDE SEQUENCE</scope>
</reference>
<dbReference type="Pfam" id="PF04142">
    <property type="entry name" value="Nuc_sug_transp"/>
    <property type="match status" value="1"/>
</dbReference>
<evidence type="ECO:0000256" key="6">
    <source>
        <dbReference type="SAM" id="Phobius"/>
    </source>
</evidence>
<feature type="region of interest" description="Disordered" evidence="5">
    <location>
        <begin position="986"/>
        <end position="1050"/>
    </location>
</feature>
<dbReference type="NCBIfam" id="TIGR00803">
    <property type="entry name" value="nst"/>
    <property type="match status" value="1"/>
</dbReference>
<sequence>MGRGHLGGTRGPVAGGCGAGGDTLAACHSLAEHFTQSRTELLKAAVPSLIYTFQNNLMFYSLTKLSAPVQQVLYQMKVVTTAGLGVVMLGKTLGPVKWSACFLLAAGIMVVQVSRNAQTTNSHFSLDFNFLDKMEDDQMKGFVAVILACFTSGFAGVWIQKMLQQTSASIWMRNVQLGLFGSSTGLLVAVAQDGDVIFNKGFHTGYNIRVLLVIAMNAFGGLLCAVMLKYAGATHGCFSTALSIILTCLMSSLLLNDFVPDLLFVVGTSISLAASFLFALGLPSSCANESGRLGSLEGPAQRAEALNSQGLAAETGGESARAGVIAHVHCASLHQRLSFGEFCEALRRLGYAGDFKSLFKEYDKQQKGFICLADLDPEADLLVADFLALLGEHFETLDLAWRDGFHQDPHGSITRKDLLEACTTLRYDHDPEKLFKCLQPSPGKVLLTIWDLDPACSRRRRRGMEVIIPSAPRPLSPTARENEKKTFFLEDGSPTARSKNDKKFYTFIGPSPAQNLRQALRNHFGSTVAAWRLAFDPHFHGTCGFGMFMKVLEECSFGGKAQPLWQELSGEENFITLKNIDEPAASLMDSFREQLLGKFETIMDAWYKLEEVTSGLVDEEGFLMALHSLRIASKNPAKLFKLLLSRTSQRSVAAEDLQALLVGVPPEKRRELWGAPRPRKNRQQSKKAGKERTRPPKSRAPPERQEKLRARISEPRETESSTKVEFRPSRPQRMEEAPRDTRQAAAAAAALAVEEVLRFATDAVAANAVAQSQAEAAERSEASPYTSPDASPTASPEASPTASQGTNPSTKRKAAASLLKAAKNGSLAKSLDTFEEAQVEAAPAESANGPAEAEAAERSEASPYTSPGASPTASPEASPTSQGTNPSTKRKAAASLLKAAKNGSLAKSLDTFEEAQAEAAPAESANGPAEAEAAERSEASPYTSPGASPTASPEASPTSQGTNPSTKRKAAASLLKAAKNGSLAKSLDTFEEAQAAPTESANGPAEAEAAERSEASPYTTPGASPTASPEASPTSQGTNPSTKRKAAASLLKAAKNGSLAKSLDTFEEAQAAPAESANGLAEDRPFSDQVDLFSPASQPGFLGLGADGHANWSGRREGEKCPCGPVKAGHAKGRLVFSRRPRPRPAQRRPGTGARSSELCPSQEGWDPAVGAMPLLPDGTFARGEKWFAQRGRPKNHTEEFWAKYDGFGSVALAFEVGEKGITALHKAAAFGWPQQAQFLLARHPELVAARTSAGQTAKEVAQRAVAWCATNSRSAEERKMHQEALKEGVEILFDVVGTN</sequence>
<dbReference type="PANTHER" id="PTHR10231">
    <property type="entry name" value="NUCLEOTIDE-SUGAR TRANSMEMBRANE TRANSPORTER"/>
    <property type="match status" value="1"/>
</dbReference>
<accession>A0AA36JGZ4</accession>
<feature type="compositionally biased region" description="Basic residues" evidence="5">
    <location>
        <begin position="677"/>
        <end position="687"/>
    </location>
</feature>
<evidence type="ECO:0000256" key="5">
    <source>
        <dbReference type="SAM" id="MobiDB-lite"/>
    </source>
</evidence>
<feature type="compositionally biased region" description="Low complexity" evidence="5">
    <location>
        <begin position="917"/>
        <end position="931"/>
    </location>
</feature>
<evidence type="ECO:0000313" key="8">
    <source>
        <dbReference type="Proteomes" id="UP001178507"/>
    </source>
</evidence>
<keyword evidence="4 6" id="KW-0472">Membrane</keyword>
<feature type="region of interest" description="Disordered" evidence="5">
    <location>
        <begin position="909"/>
        <end position="974"/>
    </location>
</feature>
<evidence type="ECO:0000256" key="3">
    <source>
        <dbReference type="ARBA" id="ARBA00022989"/>
    </source>
</evidence>
<evidence type="ECO:0000256" key="4">
    <source>
        <dbReference type="ARBA" id="ARBA00023136"/>
    </source>
</evidence>
<feature type="transmembrane region" description="Helical" evidence="6">
    <location>
        <begin position="238"/>
        <end position="255"/>
    </location>
</feature>
<evidence type="ECO:0000256" key="1">
    <source>
        <dbReference type="ARBA" id="ARBA00004141"/>
    </source>
</evidence>